<feature type="domain" description="Ice-binding protein C-terminal" evidence="2">
    <location>
        <begin position="132"/>
        <end position="156"/>
    </location>
</feature>
<dbReference type="RefSeq" id="WP_145873200.1">
    <property type="nucleotide sequence ID" value="NZ_CP046904.1"/>
</dbReference>
<evidence type="ECO:0000313" key="5">
    <source>
        <dbReference type="Proteomes" id="UP000315112"/>
    </source>
</evidence>
<dbReference type="Proteomes" id="UP000437862">
    <property type="component" value="Chromosome"/>
</dbReference>
<evidence type="ECO:0000313" key="4">
    <source>
        <dbReference type="EMBL" id="TWI51825.1"/>
    </source>
</evidence>
<feature type="signal peptide" evidence="1">
    <location>
        <begin position="1"/>
        <end position="20"/>
    </location>
</feature>
<dbReference type="NCBIfam" id="NF038126">
    <property type="entry name" value="PEP_CTERM_FxDxF"/>
    <property type="match status" value="1"/>
</dbReference>
<reference evidence="4" key="2">
    <citation type="submission" date="2019-07" db="EMBL/GenBank/DDBJ databases">
        <authorList>
            <person name="Whitman W."/>
            <person name="Huntemann M."/>
            <person name="Clum A."/>
            <person name="Pillay M."/>
            <person name="Palaniappan K."/>
            <person name="Varghese N."/>
            <person name="Mikhailova N."/>
            <person name="Stamatis D."/>
            <person name="Reddy T."/>
            <person name="Daum C."/>
            <person name="Shapiro N."/>
            <person name="Ivanova N."/>
            <person name="Kyrpides N."/>
            <person name="Woyke T."/>
        </authorList>
    </citation>
    <scope>NUCLEOTIDE SEQUENCE</scope>
    <source>
        <strain evidence="4">CGMCC 1.10685</strain>
    </source>
</reference>
<reference evidence="3 6" key="3">
    <citation type="submission" date="2019-12" db="EMBL/GenBank/DDBJ databases">
        <title>Draft Genome Sequences of Six Type Strains of the Genus Massilia.</title>
        <authorList>
            <person name="Miess H."/>
            <person name="Frediansyah A."/>
            <person name="Goeker M."/>
            <person name="Gross H."/>
        </authorList>
    </citation>
    <scope>NUCLEOTIDE SEQUENCE [LARGE SCALE GENOMIC DNA]</scope>
    <source>
        <strain evidence="3 6">DSM 26639</strain>
    </source>
</reference>
<sequence>MKLKIAVASLLAAASMSAFAADQTVGLTVGGDNFFNSVSLPGDGVLSGGNDVITFDGLAPGLYDIVITISGQNLAWDAAATTLNGRYGAYDASAGRFKFLGIESTDMSPFVLDLAGTAFAGAKYSGEVTVSAVPEPTTYGMLLGGLGVMGFLARRKAKKA</sequence>
<dbReference type="InterPro" id="IPR013424">
    <property type="entry name" value="Ice-binding_C"/>
</dbReference>
<name>A0A562Q4Y8_9BURK</name>
<protein>
    <submittedName>
        <fullName evidence="3">PEP-CTERM sorting domain-containing protein</fullName>
    </submittedName>
    <submittedName>
        <fullName evidence="4">Putative secreted protein with PEP-CTERM sorting signal</fullName>
    </submittedName>
</protein>
<accession>A0A562Q4Y8</accession>
<dbReference type="EMBL" id="VLKW01000001">
    <property type="protein sequence ID" value="TWI51825.1"/>
    <property type="molecule type" value="Genomic_DNA"/>
</dbReference>
<evidence type="ECO:0000313" key="6">
    <source>
        <dbReference type="Proteomes" id="UP000437862"/>
    </source>
</evidence>
<evidence type="ECO:0000256" key="1">
    <source>
        <dbReference type="SAM" id="SignalP"/>
    </source>
</evidence>
<dbReference type="AlphaFoldDB" id="A0A562Q4Y8"/>
<dbReference type="Pfam" id="PF07589">
    <property type="entry name" value="PEP-CTERM"/>
    <property type="match status" value="1"/>
</dbReference>
<dbReference type="OrthoDB" id="8778965at2"/>
<evidence type="ECO:0000259" key="2">
    <source>
        <dbReference type="Pfam" id="PF07589"/>
    </source>
</evidence>
<evidence type="ECO:0000313" key="3">
    <source>
        <dbReference type="EMBL" id="QGZ41816.1"/>
    </source>
</evidence>
<keyword evidence="1" id="KW-0732">Signal</keyword>
<organism evidence="4 5">
    <name type="scientific">Pseudoduganella flava</name>
    <dbReference type="NCBI Taxonomy" id="871742"/>
    <lineage>
        <taxon>Bacteria</taxon>
        <taxon>Pseudomonadati</taxon>
        <taxon>Pseudomonadota</taxon>
        <taxon>Betaproteobacteria</taxon>
        <taxon>Burkholderiales</taxon>
        <taxon>Oxalobacteraceae</taxon>
        <taxon>Telluria group</taxon>
        <taxon>Pseudoduganella</taxon>
    </lineage>
</organism>
<reference evidence="4 5" key="1">
    <citation type="journal article" date="2015" name="Stand. Genomic Sci.">
        <title>Genomic Encyclopedia of Bacterial and Archaeal Type Strains, Phase III: the genomes of soil and plant-associated and newly described type strains.</title>
        <authorList>
            <person name="Whitman W.B."/>
            <person name="Woyke T."/>
            <person name="Klenk H.P."/>
            <person name="Zhou Y."/>
            <person name="Lilburn T.G."/>
            <person name="Beck B.J."/>
            <person name="De Vos P."/>
            <person name="Vandamme P."/>
            <person name="Eisen J.A."/>
            <person name="Garrity G."/>
            <person name="Hugenholtz P."/>
            <person name="Kyrpides N.C."/>
        </authorList>
    </citation>
    <scope>NUCLEOTIDE SEQUENCE [LARGE SCALE GENOMIC DNA]</scope>
    <source>
        <strain evidence="4 5">CGMCC 1.10685</strain>
    </source>
</reference>
<dbReference type="NCBIfam" id="TIGR02595">
    <property type="entry name" value="PEP_CTERM"/>
    <property type="match status" value="1"/>
</dbReference>
<proteinExistence type="predicted"/>
<gene>
    <name evidence="3" type="ORF">GO485_24005</name>
    <name evidence="4" type="ORF">IP92_00814</name>
</gene>
<dbReference type="EMBL" id="CP046904">
    <property type="protein sequence ID" value="QGZ41816.1"/>
    <property type="molecule type" value="Genomic_DNA"/>
</dbReference>
<feature type="chain" id="PRO_5044618199" evidence="1">
    <location>
        <begin position="21"/>
        <end position="160"/>
    </location>
</feature>
<dbReference type="Proteomes" id="UP000315112">
    <property type="component" value="Unassembled WGS sequence"/>
</dbReference>
<keyword evidence="6" id="KW-1185">Reference proteome</keyword>